<organism evidence="2 3">
    <name type="scientific">Deinococcus radiopugnans ATCC 19172</name>
    <dbReference type="NCBI Taxonomy" id="585398"/>
    <lineage>
        <taxon>Bacteria</taxon>
        <taxon>Thermotogati</taxon>
        <taxon>Deinococcota</taxon>
        <taxon>Deinococci</taxon>
        <taxon>Deinococcales</taxon>
        <taxon>Deinococcaceae</taxon>
        <taxon>Deinococcus</taxon>
    </lineage>
</organism>
<dbReference type="Proteomes" id="UP000629870">
    <property type="component" value="Unassembled WGS sequence"/>
</dbReference>
<dbReference type="AlphaFoldDB" id="A0A5C4Y8L6"/>
<dbReference type="Proteomes" id="UP000313988">
    <property type="component" value="Unassembled WGS sequence"/>
</dbReference>
<protein>
    <submittedName>
        <fullName evidence="2">Uncharacterized protein</fullName>
    </submittedName>
</protein>
<dbReference type="EMBL" id="VDMO01000005">
    <property type="protein sequence ID" value="TNM71909.1"/>
    <property type="molecule type" value="Genomic_DNA"/>
</dbReference>
<evidence type="ECO:0000313" key="4">
    <source>
        <dbReference type="Proteomes" id="UP000629870"/>
    </source>
</evidence>
<reference evidence="2 3" key="1">
    <citation type="submission" date="2019-06" db="EMBL/GenBank/DDBJ databases">
        <title>Genome sequence of Deinococcus radiopugnans ATCC 19172.</title>
        <authorList>
            <person name="Maclea K.S."/>
            <person name="Maynard C.R."/>
        </authorList>
    </citation>
    <scope>NUCLEOTIDE SEQUENCE [LARGE SCALE GENOMIC DNA]</scope>
    <source>
        <strain evidence="2 3">ATCC 19172</strain>
    </source>
</reference>
<evidence type="ECO:0000313" key="3">
    <source>
        <dbReference type="Proteomes" id="UP000313988"/>
    </source>
</evidence>
<dbReference type="RefSeq" id="WP_139401571.1">
    <property type="nucleotide sequence ID" value="NZ_JACHEW010000009.1"/>
</dbReference>
<sequence>MTTTAQLTAALTELLGHVPPVMLDVQRELGGITLPYGWNRPLDFDLSDTGGLIEDTQSFYFAWEEAVPIWSIDAQGQIFDGKRRYCSAQQCVEWHVAIRLFALRKRMGLSYLESAMRRGTSDEALKPSLRALAQSLGVELDERLTDRWNLLWASEQTQLVVHRLGNDGIDIWVHTEQLEGAEKFSSWCGANDLRINSRQRFEPPVSEEV</sequence>
<keyword evidence="4" id="KW-1185">Reference proteome</keyword>
<name>A0A5C4Y8L6_9DEIO</name>
<accession>A0A5C4Y8L6</accession>
<gene>
    <name evidence="2" type="ORF">FHR04_05950</name>
    <name evidence="1" type="ORF">HNQ04_002057</name>
</gene>
<evidence type="ECO:0000313" key="2">
    <source>
        <dbReference type="EMBL" id="TNM71909.1"/>
    </source>
</evidence>
<comment type="caution">
    <text evidence="2">The sequence shown here is derived from an EMBL/GenBank/DDBJ whole genome shotgun (WGS) entry which is preliminary data.</text>
</comment>
<dbReference type="OrthoDB" id="10011715at2"/>
<evidence type="ECO:0000313" key="1">
    <source>
        <dbReference type="EMBL" id="MBB6016802.1"/>
    </source>
</evidence>
<dbReference type="EMBL" id="JACHEW010000009">
    <property type="protein sequence ID" value="MBB6016802.1"/>
    <property type="molecule type" value="Genomic_DNA"/>
</dbReference>
<reference evidence="1 4" key="2">
    <citation type="submission" date="2020-08" db="EMBL/GenBank/DDBJ databases">
        <title>Genomic Encyclopedia of Type Strains, Phase IV (KMG-IV): sequencing the most valuable type-strain genomes for metagenomic binning, comparative biology and taxonomic classification.</title>
        <authorList>
            <person name="Goeker M."/>
        </authorList>
    </citation>
    <scope>NUCLEOTIDE SEQUENCE [LARGE SCALE GENOMIC DNA]</scope>
    <source>
        <strain evidence="1 4">DSM 12027</strain>
    </source>
</reference>
<proteinExistence type="predicted"/>